<evidence type="ECO:0000313" key="3">
    <source>
        <dbReference type="EMBL" id="ACB49724.1"/>
    </source>
</evidence>
<reference evidence="3 4" key="1">
    <citation type="journal article" date="2008" name="Proc. Natl. Acad. Sci. U.S.A.">
        <title>The genome of Cyanothece 51142, a unicellular diazotrophic cyanobacterium important in the marine nitrogen cycle.</title>
        <authorList>
            <person name="Welsh E.A."/>
            <person name="Liberton M."/>
            <person name="Stoeckel J."/>
            <person name="Loh T."/>
            <person name="Elvitigala T."/>
            <person name="Wang C."/>
            <person name="Wollam A."/>
            <person name="Fulton R.S."/>
            <person name="Clifton S.W."/>
            <person name="Jacobs J.M."/>
            <person name="Aurora R."/>
            <person name="Ghosh B.K."/>
            <person name="Sherman L.A."/>
            <person name="Smith R.D."/>
            <person name="Wilson R.K."/>
            <person name="Pakrasi H.B."/>
        </authorList>
    </citation>
    <scope>NUCLEOTIDE SEQUENCE [LARGE SCALE GENOMIC DNA]</scope>
    <source>
        <strain evidence="4">ATCC 51142 / BH68</strain>
    </source>
</reference>
<dbReference type="InterPro" id="IPR010328">
    <property type="entry name" value="DUF928"/>
</dbReference>
<dbReference type="HOGENOM" id="CLU_061545_2_0_3"/>
<dbReference type="RefSeq" id="WP_009546461.1">
    <property type="nucleotide sequence ID" value="NC_010546.1"/>
</dbReference>
<dbReference type="AlphaFoldDB" id="B1X183"/>
<dbReference type="EMBL" id="CP000806">
    <property type="protein sequence ID" value="ACB49724.1"/>
    <property type="molecule type" value="Genomic_DNA"/>
</dbReference>
<protein>
    <submittedName>
        <fullName evidence="3">DUF928-containing protein</fullName>
    </submittedName>
</protein>
<organism evidence="3 4">
    <name type="scientific">Crocosphaera subtropica (strain ATCC 51142 / BH68)</name>
    <name type="common">Cyanothece sp. (strain ATCC 51142)</name>
    <dbReference type="NCBI Taxonomy" id="43989"/>
    <lineage>
        <taxon>Bacteria</taxon>
        <taxon>Bacillati</taxon>
        <taxon>Cyanobacteriota</taxon>
        <taxon>Cyanophyceae</taxon>
        <taxon>Oscillatoriophycideae</taxon>
        <taxon>Chroococcales</taxon>
        <taxon>Aphanothecaceae</taxon>
        <taxon>Crocosphaera</taxon>
        <taxon>Crocosphaera subtropica</taxon>
    </lineage>
</organism>
<sequence length="282" mass="31518">MFDNKPIKTTTGVVTVSALMLLSFTSIGATQTERGRNNANQPEESIADSIPDRRKGGASRRPQTSQNTEDEEVVQAPQRRKPAASRNDNNQCNFNPQELVALIPENLHGKTTELSPTLYFSVPAITASTEIEFVLRGPEDELIEKQTFSGKGQAGIMSLKLPKVPHLSSANSEKTYHWYLSIICNQSDRADDVVVEGLLQPITLQSNLLQQLETATLEERIKLYQSHDLWHERLHTLAKMRRSQPQNTQLAQKLGELLESVQLDPTIGQKPLLETEMLSLSH</sequence>
<feature type="chain" id="PRO_5002770035" evidence="2">
    <location>
        <begin position="29"/>
        <end position="282"/>
    </location>
</feature>
<accession>B1X183</accession>
<dbReference type="STRING" id="43989.cce_0373"/>
<keyword evidence="2" id="KW-0732">Signal</keyword>
<dbReference type="Proteomes" id="UP000001203">
    <property type="component" value="Chromosome circular"/>
</dbReference>
<evidence type="ECO:0000256" key="1">
    <source>
        <dbReference type="SAM" id="MobiDB-lite"/>
    </source>
</evidence>
<dbReference type="eggNOG" id="COG3087">
    <property type="taxonomic scope" value="Bacteria"/>
</dbReference>
<feature type="region of interest" description="Disordered" evidence="1">
    <location>
        <begin position="32"/>
        <end position="93"/>
    </location>
</feature>
<dbReference type="Pfam" id="PF06051">
    <property type="entry name" value="DUF928"/>
    <property type="match status" value="1"/>
</dbReference>
<feature type="compositionally biased region" description="Polar residues" evidence="1">
    <location>
        <begin position="32"/>
        <end position="43"/>
    </location>
</feature>
<dbReference type="KEGG" id="cyt:cce_0373"/>
<proteinExistence type="predicted"/>
<keyword evidence="4" id="KW-1185">Reference proteome</keyword>
<gene>
    <name evidence="3" type="ordered locus">cce_0373</name>
</gene>
<feature type="signal peptide" evidence="2">
    <location>
        <begin position="1"/>
        <end position="28"/>
    </location>
</feature>
<evidence type="ECO:0000313" key="4">
    <source>
        <dbReference type="Proteomes" id="UP000001203"/>
    </source>
</evidence>
<evidence type="ECO:0000256" key="2">
    <source>
        <dbReference type="SAM" id="SignalP"/>
    </source>
</evidence>
<dbReference type="OrthoDB" id="513783at2"/>
<name>B1X183_CROS5</name>